<dbReference type="CDD" id="cd06225">
    <property type="entry name" value="HAMP"/>
    <property type="match status" value="1"/>
</dbReference>
<evidence type="ECO:0000256" key="7">
    <source>
        <dbReference type="ARBA" id="ARBA00022741"/>
    </source>
</evidence>
<protein>
    <recommendedName>
        <fullName evidence="3">histidine kinase</fullName>
        <ecNumber evidence="3">2.7.13.3</ecNumber>
    </recommendedName>
</protein>
<dbReference type="InterPro" id="IPR003661">
    <property type="entry name" value="HisK_dim/P_dom"/>
</dbReference>
<dbReference type="Pfam" id="PF00512">
    <property type="entry name" value="HisKA"/>
    <property type="match status" value="1"/>
</dbReference>
<dbReference type="Gene3D" id="3.30.565.10">
    <property type="entry name" value="Histidine kinase-like ATPase, C-terminal domain"/>
    <property type="match status" value="1"/>
</dbReference>
<evidence type="ECO:0000256" key="9">
    <source>
        <dbReference type="ARBA" id="ARBA00022840"/>
    </source>
</evidence>
<sequence length="473" mass="53560">MLWRSIVGKLWMTINVMVAVVLMILGLFLLEYIDIAFTNAGDVKRLFIYICIIGFLLTTFFAFFLSTKITQPLIELKKAANKITEGDYETRVLIRSRDELGDLANSFNQMSERLKQTIKDLRHEKEHLGSILRSMSDAVITLDADGGIMMTNPQGDRLVQEWRSIAWDDEEGHTPEPLRALFESVLTESREMTSKIYVQNDVFSVVMTPLYSNEVIRGAVAVLRDITEEEKLDKLREDFVANVSHELRTPLAMLQGYSEALLDDIAGSYEERKELAQVINDESMRMGRLVKNLLDLARMETGNFEMSCETVHVQEIVARTVRKFSVYAKERGIELSGTAEDDLLLECADEDRLEQVLTNLVDNALRHTQEGKQIFVRASLSELQQEKAVLIEVEDQGAGIPKEDLAYIFERFYKADKARTRGKNSGTGLGLAIVKNIIDSHDGQIQVQSTTGEGTTFSITIPCRSRKREKAKT</sequence>
<dbReference type="InterPro" id="IPR036890">
    <property type="entry name" value="HATPase_C_sf"/>
</dbReference>
<dbReference type="Proteomes" id="UP001596250">
    <property type="component" value="Unassembled WGS sequence"/>
</dbReference>
<name>A0ABW1ISX2_9BACL</name>
<organism evidence="15 16">
    <name type="scientific">Marinicrinis lubricantis</name>
    <dbReference type="NCBI Taxonomy" id="2086470"/>
    <lineage>
        <taxon>Bacteria</taxon>
        <taxon>Bacillati</taxon>
        <taxon>Bacillota</taxon>
        <taxon>Bacilli</taxon>
        <taxon>Bacillales</taxon>
        <taxon>Paenibacillaceae</taxon>
    </lineage>
</organism>
<dbReference type="PRINTS" id="PR00344">
    <property type="entry name" value="BCTRLSENSOR"/>
</dbReference>
<dbReference type="Pfam" id="PF02518">
    <property type="entry name" value="HATPase_c"/>
    <property type="match status" value="1"/>
</dbReference>
<dbReference type="Gene3D" id="3.30.450.20">
    <property type="entry name" value="PAS domain"/>
    <property type="match status" value="1"/>
</dbReference>
<dbReference type="Pfam" id="PF00672">
    <property type="entry name" value="HAMP"/>
    <property type="match status" value="1"/>
</dbReference>
<dbReference type="RefSeq" id="WP_379895512.1">
    <property type="nucleotide sequence ID" value="NZ_CBCSCT010000024.1"/>
</dbReference>
<evidence type="ECO:0000313" key="16">
    <source>
        <dbReference type="Proteomes" id="UP001596250"/>
    </source>
</evidence>
<keyword evidence="12" id="KW-0812">Transmembrane</keyword>
<evidence type="ECO:0000256" key="1">
    <source>
        <dbReference type="ARBA" id="ARBA00000085"/>
    </source>
</evidence>
<evidence type="ECO:0000256" key="11">
    <source>
        <dbReference type="ARBA" id="ARBA00023136"/>
    </source>
</evidence>
<evidence type="ECO:0000256" key="8">
    <source>
        <dbReference type="ARBA" id="ARBA00022777"/>
    </source>
</evidence>
<keyword evidence="8" id="KW-0418">Kinase</keyword>
<dbReference type="SUPFAM" id="SSF55874">
    <property type="entry name" value="ATPase domain of HSP90 chaperone/DNA topoisomerase II/histidine kinase"/>
    <property type="match status" value="1"/>
</dbReference>
<comment type="catalytic activity">
    <reaction evidence="1">
        <text>ATP + protein L-histidine = ADP + protein N-phospho-L-histidine.</text>
        <dbReference type="EC" id="2.7.13.3"/>
    </reaction>
</comment>
<evidence type="ECO:0000256" key="4">
    <source>
        <dbReference type="ARBA" id="ARBA00022475"/>
    </source>
</evidence>
<dbReference type="CDD" id="cd00075">
    <property type="entry name" value="HATPase"/>
    <property type="match status" value="1"/>
</dbReference>
<dbReference type="Gene3D" id="6.10.340.10">
    <property type="match status" value="1"/>
</dbReference>
<dbReference type="GO" id="GO:0005524">
    <property type="term" value="F:ATP binding"/>
    <property type="evidence" value="ECO:0007669"/>
    <property type="project" value="UniProtKB-KW"/>
</dbReference>
<comment type="subcellular location">
    <subcellularLocation>
        <location evidence="2">Cell membrane</location>
        <topology evidence="2">Multi-pass membrane protein</topology>
    </subcellularLocation>
</comment>
<feature type="domain" description="HAMP" evidence="14">
    <location>
        <begin position="67"/>
        <end position="119"/>
    </location>
</feature>
<dbReference type="InterPro" id="IPR050351">
    <property type="entry name" value="BphY/WalK/GraS-like"/>
</dbReference>
<dbReference type="SUPFAM" id="SSF55785">
    <property type="entry name" value="PYP-like sensor domain (PAS domain)"/>
    <property type="match status" value="1"/>
</dbReference>
<evidence type="ECO:0000259" key="14">
    <source>
        <dbReference type="PROSITE" id="PS50885"/>
    </source>
</evidence>
<dbReference type="InterPro" id="IPR003594">
    <property type="entry name" value="HATPase_dom"/>
</dbReference>
<evidence type="ECO:0000256" key="3">
    <source>
        <dbReference type="ARBA" id="ARBA00012438"/>
    </source>
</evidence>
<proteinExistence type="predicted"/>
<dbReference type="SMART" id="SM00388">
    <property type="entry name" value="HisKA"/>
    <property type="match status" value="1"/>
</dbReference>
<keyword evidence="9 15" id="KW-0067">ATP-binding</keyword>
<dbReference type="Gene3D" id="1.10.287.130">
    <property type="match status" value="1"/>
</dbReference>
<feature type="domain" description="Histidine kinase" evidence="13">
    <location>
        <begin position="242"/>
        <end position="465"/>
    </location>
</feature>
<dbReference type="SUPFAM" id="SSF158472">
    <property type="entry name" value="HAMP domain-like"/>
    <property type="match status" value="1"/>
</dbReference>
<comment type="caution">
    <text evidence="15">The sequence shown here is derived from an EMBL/GenBank/DDBJ whole genome shotgun (WGS) entry which is preliminary data.</text>
</comment>
<keyword evidence="7" id="KW-0547">Nucleotide-binding</keyword>
<dbReference type="PROSITE" id="PS50885">
    <property type="entry name" value="HAMP"/>
    <property type="match status" value="1"/>
</dbReference>
<dbReference type="InterPro" id="IPR035965">
    <property type="entry name" value="PAS-like_dom_sf"/>
</dbReference>
<keyword evidence="4" id="KW-1003">Cell membrane</keyword>
<reference evidence="16" key="1">
    <citation type="journal article" date="2019" name="Int. J. Syst. Evol. Microbiol.">
        <title>The Global Catalogue of Microorganisms (GCM) 10K type strain sequencing project: providing services to taxonomists for standard genome sequencing and annotation.</title>
        <authorList>
            <consortium name="The Broad Institute Genomics Platform"/>
            <consortium name="The Broad Institute Genome Sequencing Center for Infectious Disease"/>
            <person name="Wu L."/>
            <person name="Ma J."/>
        </authorList>
    </citation>
    <scope>NUCLEOTIDE SEQUENCE [LARGE SCALE GENOMIC DNA]</scope>
    <source>
        <strain evidence="16">CCM 8749</strain>
    </source>
</reference>
<dbReference type="EMBL" id="JBHSQV010000175">
    <property type="protein sequence ID" value="MFC5988074.1"/>
    <property type="molecule type" value="Genomic_DNA"/>
</dbReference>
<feature type="transmembrane region" description="Helical" evidence="12">
    <location>
        <begin position="46"/>
        <end position="65"/>
    </location>
</feature>
<keyword evidence="11 12" id="KW-0472">Membrane</keyword>
<dbReference type="PROSITE" id="PS50109">
    <property type="entry name" value="HIS_KIN"/>
    <property type="match status" value="1"/>
</dbReference>
<evidence type="ECO:0000313" key="15">
    <source>
        <dbReference type="EMBL" id="MFC5988074.1"/>
    </source>
</evidence>
<keyword evidence="10" id="KW-0902">Two-component regulatory system</keyword>
<dbReference type="InterPro" id="IPR005467">
    <property type="entry name" value="His_kinase_dom"/>
</dbReference>
<evidence type="ECO:0000256" key="12">
    <source>
        <dbReference type="SAM" id="Phobius"/>
    </source>
</evidence>
<feature type="transmembrane region" description="Helical" evidence="12">
    <location>
        <begin position="12"/>
        <end position="34"/>
    </location>
</feature>
<keyword evidence="12" id="KW-1133">Transmembrane helix</keyword>
<dbReference type="SMART" id="SM00304">
    <property type="entry name" value="HAMP"/>
    <property type="match status" value="1"/>
</dbReference>
<evidence type="ECO:0000256" key="5">
    <source>
        <dbReference type="ARBA" id="ARBA00022553"/>
    </source>
</evidence>
<evidence type="ECO:0000256" key="6">
    <source>
        <dbReference type="ARBA" id="ARBA00022679"/>
    </source>
</evidence>
<dbReference type="PANTHER" id="PTHR42878:SF3">
    <property type="entry name" value="HISTIDINE PROTEIN KINASE SAES"/>
    <property type="match status" value="1"/>
</dbReference>
<dbReference type="InterPro" id="IPR004358">
    <property type="entry name" value="Sig_transdc_His_kin-like_C"/>
</dbReference>
<evidence type="ECO:0000256" key="10">
    <source>
        <dbReference type="ARBA" id="ARBA00023012"/>
    </source>
</evidence>
<dbReference type="CDD" id="cd00082">
    <property type="entry name" value="HisKA"/>
    <property type="match status" value="1"/>
</dbReference>
<dbReference type="SMART" id="SM00387">
    <property type="entry name" value="HATPase_c"/>
    <property type="match status" value="1"/>
</dbReference>
<gene>
    <name evidence="15" type="ORF">ACFPXP_16860</name>
</gene>
<evidence type="ECO:0000256" key="2">
    <source>
        <dbReference type="ARBA" id="ARBA00004651"/>
    </source>
</evidence>
<accession>A0ABW1ISX2</accession>
<keyword evidence="16" id="KW-1185">Reference proteome</keyword>
<dbReference type="InterPro" id="IPR036097">
    <property type="entry name" value="HisK_dim/P_sf"/>
</dbReference>
<dbReference type="EC" id="2.7.13.3" evidence="3"/>
<dbReference type="InterPro" id="IPR003660">
    <property type="entry name" value="HAMP_dom"/>
</dbReference>
<dbReference type="PANTHER" id="PTHR42878">
    <property type="entry name" value="TWO-COMPONENT HISTIDINE KINASE"/>
    <property type="match status" value="1"/>
</dbReference>
<keyword evidence="6" id="KW-0808">Transferase</keyword>
<dbReference type="SUPFAM" id="SSF47384">
    <property type="entry name" value="Homodimeric domain of signal transducing histidine kinase"/>
    <property type="match status" value="1"/>
</dbReference>
<keyword evidence="5" id="KW-0597">Phosphoprotein</keyword>
<evidence type="ECO:0000259" key="13">
    <source>
        <dbReference type="PROSITE" id="PS50109"/>
    </source>
</evidence>